<feature type="transmembrane region" description="Helical" evidence="5">
    <location>
        <begin position="147"/>
        <end position="170"/>
    </location>
</feature>
<feature type="compositionally biased region" description="Basic and acidic residues" evidence="4">
    <location>
        <begin position="337"/>
        <end position="350"/>
    </location>
</feature>
<feature type="transmembrane region" description="Helical" evidence="5">
    <location>
        <begin position="34"/>
        <end position="52"/>
    </location>
</feature>
<keyword evidence="5" id="KW-0812">Transmembrane</keyword>
<dbReference type="InterPro" id="IPR009057">
    <property type="entry name" value="Homeodomain-like_sf"/>
</dbReference>
<feature type="transmembrane region" description="Helical" evidence="5">
    <location>
        <begin position="58"/>
        <end position="77"/>
    </location>
</feature>
<dbReference type="Proteomes" id="UP001288620">
    <property type="component" value="Unassembled WGS sequence"/>
</dbReference>
<keyword evidence="3" id="KW-0804">Transcription</keyword>
<evidence type="ECO:0000256" key="3">
    <source>
        <dbReference type="ARBA" id="ARBA00023163"/>
    </source>
</evidence>
<protein>
    <submittedName>
        <fullName evidence="7">Helix-turn-helix domain-containing protein</fullName>
    </submittedName>
</protein>
<keyword evidence="5" id="KW-0472">Membrane</keyword>
<reference evidence="8" key="1">
    <citation type="submission" date="2023-07" db="EMBL/GenBank/DDBJ databases">
        <title>Structural and functional analysis of rice phyllospheric bacteria for their antimicrobial properties and defense elicitation against blast disease.</title>
        <authorList>
            <person name="Sahu K.P."/>
            <person name="Asharani P."/>
            <person name="Kumar M."/>
            <person name="Reddy B."/>
            <person name="Kumar A."/>
        </authorList>
    </citation>
    <scope>NUCLEOTIDE SEQUENCE [LARGE SCALE GENOMIC DNA]</scope>
    <source>
        <strain evidence="8">OsEp_Plm_30P10</strain>
    </source>
</reference>
<dbReference type="Pfam" id="PF12833">
    <property type="entry name" value="HTH_18"/>
    <property type="match status" value="1"/>
</dbReference>
<sequence>MPTVPLPALTLLALAILVLTLWARDRARHRRLRFFLLASLLLLALDTAGWIWPGLPLARLRITLALLLPALAWHCLCPATARRFSGLSLAPVALAVALACTLPAAIDLLLFALYSGYGVALIAAGLRGRQGPGLTPIRALPATGKMALAAGGFLLLSALGDLTMALAFYWHQGARAAPMIATLQTLLLPFLTLAIVRVARSYPVSADVAASAAPKPAAAVTSPAQVALCQQLDSQMQAQTLFLDSALTLARLARKTGITTRHLSAAINAVHHCNVSQWINGYRVRHACALLHADTASVTEVMLASGFITKSNFNREFLRITGQTPSAFRQQRASAPRSEKAEYAPERPDE</sequence>
<feature type="domain" description="HTH araC/xylS-type" evidence="6">
    <location>
        <begin position="226"/>
        <end position="331"/>
    </location>
</feature>
<comment type="caution">
    <text evidence="7">The sequence shown here is derived from an EMBL/GenBank/DDBJ whole genome shotgun (WGS) entry which is preliminary data.</text>
</comment>
<evidence type="ECO:0000256" key="4">
    <source>
        <dbReference type="SAM" id="MobiDB-lite"/>
    </source>
</evidence>
<name>A0ABU5LFD1_9GAMM</name>
<dbReference type="Gene3D" id="1.10.10.60">
    <property type="entry name" value="Homeodomain-like"/>
    <property type="match status" value="1"/>
</dbReference>
<dbReference type="PANTHER" id="PTHR43280">
    <property type="entry name" value="ARAC-FAMILY TRANSCRIPTIONAL REGULATOR"/>
    <property type="match status" value="1"/>
</dbReference>
<evidence type="ECO:0000313" key="7">
    <source>
        <dbReference type="EMBL" id="MDZ7278649.1"/>
    </source>
</evidence>
<evidence type="ECO:0000313" key="8">
    <source>
        <dbReference type="Proteomes" id="UP001288620"/>
    </source>
</evidence>
<evidence type="ECO:0000259" key="6">
    <source>
        <dbReference type="PROSITE" id="PS01124"/>
    </source>
</evidence>
<accession>A0ABU5LFD1</accession>
<feature type="region of interest" description="Disordered" evidence="4">
    <location>
        <begin position="326"/>
        <end position="350"/>
    </location>
</feature>
<proteinExistence type="predicted"/>
<keyword evidence="5" id="KW-1133">Transmembrane helix</keyword>
<dbReference type="InterPro" id="IPR018060">
    <property type="entry name" value="HTH_AraC"/>
</dbReference>
<keyword evidence="8" id="KW-1185">Reference proteome</keyword>
<feature type="transmembrane region" description="Helical" evidence="5">
    <location>
        <begin position="176"/>
        <end position="196"/>
    </location>
</feature>
<feature type="transmembrane region" description="Helical" evidence="5">
    <location>
        <begin position="6"/>
        <end position="22"/>
    </location>
</feature>
<dbReference type="PANTHER" id="PTHR43280:SF29">
    <property type="entry name" value="ARAC-FAMILY TRANSCRIPTIONAL REGULATOR"/>
    <property type="match status" value="1"/>
</dbReference>
<gene>
    <name evidence="7" type="ORF">N4G40_10245</name>
</gene>
<evidence type="ECO:0000256" key="1">
    <source>
        <dbReference type="ARBA" id="ARBA00023015"/>
    </source>
</evidence>
<keyword evidence="1" id="KW-0805">Transcription regulation</keyword>
<feature type="transmembrane region" description="Helical" evidence="5">
    <location>
        <begin position="84"/>
        <end position="102"/>
    </location>
</feature>
<feature type="transmembrane region" description="Helical" evidence="5">
    <location>
        <begin position="108"/>
        <end position="126"/>
    </location>
</feature>
<evidence type="ECO:0000256" key="2">
    <source>
        <dbReference type="ARBA" id="ARBA00023125"/>
    </source>
</evidence>
<dbReference type="EMBL" id="JAOBTT010000001">
    <property type="protein sequence ID" value="MDZ7278649.1"/>
    <property type="molecule type" value="Genomic_DNA"/>
</dbReference>
<dbReference type="PROSITE" id="PS01124">
    <property type="entry name" value="HTH_ARAC_FAMILY_2"/>
    <property type="match status" value="1"/>
</dbReference>
<dbReference type="SMART" id="SM00342">
    <property type="entry name" value="HTH_ARAC"/>
    <property type="match status" value="1"/>
</dbReference>
<keyword evidence="2" id="KW-0238">DNA-binding</keyword>
<evidence type="ECO:0000256" key="5">
    <source>
        <dbReference type="SAM" id="Phobius"/>
    </source>
</evidence>
<organism evidence="7 8">
    <name type="scientific">Pantoea eucrina</name>
    <dbReference type="NCBI Taxonomy" id="472693"/>
    <lineage>
        <taxon>Bacteria</taxon>
        <taxon>Pseudomonadati</taxon>
        <taxon>Pseudomonadota</taxon>
        <taxon>Gammaproteobacteria</taxon>
        <taxon>Enterobacterales</taxon>
        <taxon>Erwiniaceae</taxon>
        <taxon>Pantoea</taxon>
    </lineage>
</organism>
<dbReference type="RefSeq" id="WP_322542603.1">
    <property type="nucleotide sequence ID" value="NZ_JAOBTT010000001.1"/>
</dbReference>
<dbReference type="SUPFAM" id="SSF46689">
    <property type="entry name" value="Homeodomain-like"/>
    <property type="match status" value="1"/>
</dbReference>